<evidence type="ECO:0000313" key="3">
    <source>
        <dbReference type="Proteomes" id="UP000030700"/>
    </source>
</evidence>
<evidence type="ECO:0000313" key="2">
    <source>
        <dbReference type="EMBL" id="GAK51140.1"/>
    </source>
</evidence>
<feature type="region of interest" description="Disordered" evidence="1">
    <location>
        <begin position="1"/>
        <end position="40"/>
    </location>
</feature>
<dbReference type="AlphaFoldDB" id="A0A0S6VXS6"/>
<keyword evidence="3" id="KW-1185">Reference proteome</keyword>
<sequence>MMRRQGIPGNLRQFNPQDTPQRFRVNPRSGEPIGNLPNQSKPLTAQLLDARHRMEYGVERRNRLIILKIKQQRLIAALSRIRLNLSRGGIRIAIFMRQ</sequence>
<evidence type="ECO:0000256" key="1">
    <source>
        <dbReference type="SAM" id="MobiDB-lite"/>
    </source>
</evidence>
<dbReference type="HOGENOM" id="CLU_2328091_0_0_0"/>
<protein>
    <submittedName>
        <fullName evidence="2">Uncharacterized protein</fullName>
    </submittedName>
</protein>
<dbReference type="EMBL" id="DF820456">
    <property type="protein sequence ID" value="GAK51140.1"/>
    <property type="molecule type" value="Genomic_DNA"/>
</dbReference>
<dbReference type="Proteomes" id="UP000030700">
    <property type="component" value="Unassembled WGS sequence"/>
</dbReference>
<name>A0A0S6VXS6_9BACT</name>
<proteinExistence type="predicted"/>
<accession>A0A0S6VXS6</accession>
<gene>
    <name evidence="2" type="ORF">U14_02382</name>
</gene>
<organism evidence="2">
    <name type="scientific">Candidatus Moduliflexus flocculans</name>
    <dbReference type="NCBI Taxonomy" id="1499966"/>
    <lineage>
        <taxon>Bacteria</taxon>
        <taxon>Candidatus Moduliflexota</taxon>
        <taxon>Candidatus Moduliflexia</taxon>
        <taxon>Candidatus Moduliflexales</taxon>
        <taxon>Candidatus Moduliflexaceae</taxon>
    </lineage>
</organism>
<reference evidence="2" key="1">
    <citation type="journal article" date="2015" name="PeerJ">
        <title>First genomic representation of candidate bacterial phylum KSB3 points to enhanced environmental sensing as a trigger of wastewater bulking.</title>
        <authorList>
            <person name="Sekiguchi Y."/>
            <person name="Ohashi A."/>
            <person name="Parks D.H."/>
            <person name="Yamauchi T."/>
            <person name="Tyson G.W."/>
            <person name="Hugenholtz P."/>
        </authorList>
    </citation>
    <scope>NUCLEOTIDE SEQUENCE [LARGE SCALE GENOMIC DNA]</scope>
</reference>